<evidence type="ECO:0000313" key="2">
    <source>
        <dbReference type="EMBL" id="NJC55664.1"/>
    </source>
</evidence>
<dbReference type="Gene3D" id="3.40.630.30">
    <property type="match status" value="1"/>
</dbReference>
<comment type="caution">
    <text evidence="2">The sequence shown here is derived from an EMBL/GenBank/DDBJ whole genome shotgun (WGS) entry which is preliminary data.</text>
</comment>
<keyword evidence="2" id="KW-0012">Acyltransferase</keyword>
<gene>
    <name evidence="2" type="ORF">BKA07_000699</name>
</gene>
<dbReference type="EMBL" id="JAATJN010000001">
    <property type="protein sequence ID" value="NJC55664.1"/>
    <property type="molecule type" value="Genomic_DNA"/>
</dbReference>
<sequence>MLIRRERSGDTEAIRAVTAAAFRAAEHSAPPAEPGGDPGEATLISWLRSDPGWIPELSLVALDSDEIIGHVVATRAHVGSCPALGLGPISVLPERQGAGVGSALMHAVLGAADARGETVVGLLGDPAYYGRFGFVPASTTAVTSPDPAWGDYFQVRTLSDYEDQGGPFQYASPFDRF</sequence>
<keyword evidence="3" id="KW-1185">Reference proteome</keyword>
<dbReference type="EC" id="2.3.1.-" evidence="2"/>
<dbReference type="Pfam" id="PF13527">
    <property type="entry name" value="Acetyltransf_9"/>
    <property type="match status" value="1"/>
</dbReference>
<dbReference type="SUPFAM" id="SSF55729">
    <property type="entry name" value="Acyl-CoA N-acyltransferases (Nat)"/>
    <property type="match status" value="1"/>
</dbReference>
<dbReference type="PROSITE" id="PS51186">
    <property type="entry name" value="GNAT"/>
    <property type="match status" value="1"/>
</dbReference>
<evidence type="ECO:0000259" key="1">
    <source>
        <dbReference type="PROSITE" id="PS51186"/>
    </source>
</evidence>
<dbReference type="InterPro" id="IPR016181">
    <property type="entry name" value="Acyl_CoA_acyltransferase"/>
</dbReference>
<protein>
    <submittedName>
        <fullName evidence="2">Putative acetyltransferase</fullName>
        <ecNumber evidence="2">2.3.1.-</ecNumber>
    </submittedName>
</protein>
<evidence type="ECO:0000313" key="3">
    <source>
        <dbReference type="Proteomes" id="UP000576792"/>
    </source>
</evidence>
<dbReference type="GO" id="GO:0016747">
    <property type="term" value="F:acyltransferase activity, transferring groups other than amino-acyl groups"/>
    <property type="evidence" value="ECO:0007669"/>
    <property type="project" value="InterPro"/>
</dbReference>
<proteinExistence type="predicted"/>
<dbReference type="RefSeq" id="WP_167949659.1">
    <property type="nucleotide sequence ID" value="NZ_BAAAPQ010000026.1"/>
</dbReference>
<accession>A0A846RP31</accession>
<name>A0A846RP31_9MICO</name>
<dbReference type="CDD" id="cd04301">
    <property type="entry name" value="NAT_SF"/>
    <property type="match status" value="1"/>
</dbReference>
<organism evidence="2 3">
    <name type="scientific">Brevibacterium marinum</name>
    <dbReference type="NCBI Taxonomy" id="418643"/>
    <lineage>
        <taxon>Bacteria</taxon>
        <taxon>Bacillati</taxon>
        <taxon>Actinomycetota</taxon>
        <taxon>Actinomycetes</taxon>
        <taxon>Micrococcales</taxon>
        <taxon>Brevibacteriaceae</taxon>
        <taxon>Brevibacterium</taxon>
    </lineage>
</organism>
<dbReference type="InterPro" id="IPR000182">
    <property type="entry name" value="GNAT_dom"/>
</dbReference>
<feature type="domain" description="N-acetyltransferase" evidence="1">
    <location>
        <begin position="1"/>
        <end position="159"/>
    </location>
</feature>
<dbReference type="AlphaFoldDB" id="A0A846RP31"/>
<keyword evidence="2" id="KW-0808">Transferase</keyword>
<dbReference type="Proteomes" id="UP000576792">
    <property type="component" value="Unassembled WGS sequence"/>
</dbReference>
<reference evidence="2 3" key="1">
    <citation type="submission" date="2020-03" db="EMBL/GenBank/DDBJ databases">
        <title>Sequencing the genomes of 1000 actinobacteria strains.</title>
        <authorList>
            <person name="Klenk H.-P."/>
        </authorList>
    </citation>
    <scope>NUCLEOTIDE SEQUENCE [LARGE SCALE GENOMIC DNA]</scope>
    <source>
        <strain evidence="2 3">DSM 18964</strain>
    </source>
</reference>